<evidence type="ECO:0000256" key="1">
    <source>
        <dbReference type="ARBA" id="ARBA00022598"/>
    </source>
</evidence>
<feature type="domain" description="Mur ligase central" evidence="5">
    <location>
        <begin position="5"/>
        <end position="145"/>
    </location>
</feature>
<dbReference type="InterPro" id="IPR036615">
    <property type="entry name" value="Mur_ligase_C_dom_sf"/>
</dbReference>
<keyword evidence="2" id="KW-0547">Nucleotide-binding</keyword>
<dbReference type="Pfam" id="PF02875">
    <property type="entry name" value="Mur_ligase_C"/>
    <property type="match status" value="1"/>
</dbReference>
<evidence type="ECO:0000256" key="2">
    <source>
        <dbReference type="ARBA" id="ARBA00022741"/>
    </source>
</evidence>
<evidence type="ECO:0000259" key="5">
    <source>
        <dbReference type="Pfam" id="PF08245"/>
    </source>
</evidence>
<keyword evidence="3" id="KW-0067">ATP-binding</keyword>
<dbReference type="GO" id="GO:0016881">
    <property type="term" value="F:acid-amino acid ligase activity"/>
    <property type="evidence" value="ECO:0007669"/>
    <property type="project" value="InterPro"/>
</dbReference>
<protein>
    <submittedName>
        <fullName evidence="6">UDP-N-acetylmuramoyl-tripeptide--D-alanyl-D-alanine ligase</fullName>
    </submittedName>
</protein>
<dbReference type="EMBL" id="DRCV01000015">
    <property type="protein sequence ID" value="HDK37446.1"/>
    <property type="molecule type" value="Genomic_DNA"/>
</dbReference>
<dbReference type="InterPro" id="IPR036565">
    <property type="entry name" value="Mur-like_cat_sf"/>
</dbReference>
<dbReference type="GO" id="GO:0005524">
    <property type="term" value="F:ATP binding"/>
    <property type="evidence" value="ECO:0007669"/>
    <property type="project" value="UniProtKB-KW"/>
</dbReference>
<name>A0A831K427_9GAMM</name>
<evidence type="ECO:0000256" key="3">
    <source>
        <dbReference type="ARBA" id="ARBA00022840"/>
    </source>
</evidence>
<feature type="domain" description="Mur ligase C-terminal" evidence="4">
    <location>
        <begin position="168"/>
        <end position="291"/>
    </location>
</feature>
<dbReference type="PANTHER" id="PTHR43024:SF1">
    <property type="entry name" value="UDP-N-ACETYLMURAMOYL-TRIPEPTIDE--D-ALANYL-D-ALANINE LIGASE"/>
    <property type="match status" value="1"/>
</dbReference>
<feature type="non-terminal residue" evidence="6">
    <location>
        <position position="1"/>
    </location>
</feature>
<dbReference type="Gene3D" id="3.90.190.20">
    <property type="entry name" value="Mur ligase, C-terminal domain"/>
    <property type="match status" value="1"/>
</dbReference>
<proteinExistence type="predicted"/>
<dbReference type="Proteomes" id="UP000885822">
    <property type="component" value="Unassembled WGS sequence"/>
</dbReference>
<dbReference type="InterPro" id="IPR013221">
    <property type="entry name" value="Mur_ligase_cen"/>
</dbReference>
<sequence>LLNLKGGEDYIICEVGTSNPGEIASLGRIVAPDIAVITSISLAHLENFETIERIAGEKSSILGCLKKQGFALGIVFGDSDLLNRSSRAYDCRKIYFGQSDDCQLRLTGYEPTASGCRFELNGRAWFDLPLPGRHNALNAIAAIAASQKFGFDQDQAAGTLASFSGTERRLERLTLGEITVINDAYNANPASMVAGAEVLSEIPGERKVFIAGDMLELGKAGPELAGQVGRDIASRGIDMVIGIGQLGSALAESAGQSGATIAHQFTDRDVDGREVAELIAPGDVVLIKASRGVGLERLVDHLRKRFGMDGGDVPDASGGDSA</sequence>
<evidence type="ECO:0000259" key="4">
    <source>
        <dbReference type="Pfam" id="PF02875"/>
    </source>
</evidence>
<organism evidence="6">
    <name type="scientific">Thiolapillus brandeum</name>
    <dbReference type="NCBI Taxonomy" id="1076588"/>
    <lineage>
        <taxon>Bacteria</taxon>
        <taxon>Pseudomonadati</taxon>
        <taxon>Pseudomonadota</taxon>
        <taxon>Gammaproteobacteria</taxon>
        <taxon>Chromatiales</taxon>
        <taxon>Sedimenticolaceae</taxon>
        <taxon>Thiolapillus</taxon>
    </lineage>
</organism>
<dbReference type="PANTHER" id="PTHR43024">
    <property type="entry name" value="UDP-N-ACETYLMURAMOYL-TRIPEPTIDE--D-ALANYL-D-ALANINE LIGASE"/>
    <property type="match status" value="1"/>
</dbReference>
<dbReference type="InterPro" id="IPR004101">
    <property type="entry name" value="Mur_ligase_C"/>
</dbReference>
<reference evidence="6" key="1">
    <citation type="journal article" date="2020" name="mSystems">
        <title>Genome- and Community-Level Interaction Insights into Carbon Utilization and Element Cycling Functions of Hydrothermarchaeota in Hydrothermal Sediment.</title>
        <authorList>
            <person name="Zhou Z."/>
            <person name="Liu Y."/>
            <person name="Xu W."/>
            <person name="Pan J."/>
            <person name="Luo Z.H."/>
            <person name="Li M."/>
        </authorList>
    </citation>
    <scope>NUCLEOTIDE SEQUENCE [LARGE SCALE GENOMIC DNA]</scope>
    <source>
        <strain evidence="6">HyVt-26</strain>
    </source>
</reference>
<dbReference type="SUPFAM" id="SSF53244">
    <property type="entry name" value="MurD-like peptide ligases, peptide-binding domain"/>
    <property type="match status" value="1"/>
</dbReference>
<evidence type="ECO:0000313" key="6">
    <source>
        <dbReference type="EMBL" id="HDK37446.1"/>
    </source>
</evidence>
<dbReference type="InterPro" id="IPR051046">
    <property type="entry name" value="MurCDEF_CellWall_CoF430Synth"/>
</dbReference>
<dbReference type="Gene3D" id="3.40.1190.10">
    <property type="entry name" value="Mur-like, catalytic domain"/>
    <property type="match status" value="1"/>
</dbReference>
<dbReference type="Pfam" id="PF08245">
    <property type="entry name" value="Mur_ligase_M"/>
    <property type="match status" value="1"/>
</dbReference>
<dbReference type="SUPFAM" id="SSF53623">
    <property type="entry name" value="MurD-like peptide ligases, catalytic domain"/>
    <property type="match status" value="1"/>
</dbReference>
<comment type="caution">
    <text evidence="6">The sequence shown here is derived from an EMBL/GenBank/DDBJ whole genome shotgun (WGS) entry which is preliminary data.</text>
</comment>
<accession>A0A831K427</accession>
<keyword evidence="1 6" id="KW-0436">Ligase</keyword>
<gene>
    <name evidence="6" type="ORF">ENG92_00300</name>
</gene>
<dbReference type="AlphaFoldDB" id="A0A831K427"/>